<name>A0A939KHV9_9MICC</name>
<keyword evidence="4" id="KW-1185">Reference proteome</keyword>
<evidence type="ECO:0000313" key="3">
    <source>
        <dbReference type="EMBL" id="MBO1266997.1"/>
    </source>
</evidence>
<evidence type="ECO:0000313" key="4">
    <source>
        <dbReference type="Proteomes" id="UP000664164"/>
    </source>
</evidence>
<feature type="domain" description="Glucose/Sorbosone dehydrogenase" evidence="2">
    <location>
        <begin position="77"/>
        <end position="373"/>
    </location>
</feature>
<organism evidence="3 4">
    <name type="scientific">Arthrobacter cavernae</name>
    <dbReference type="NCBI Taxonomy" id="2817681"/>
    <lineage>
        <taxon>Bacteria</taxon>
        <taxon>Bacillati</taxon>
        <taxon>Actinomycetota</taxon>
        <taxon>Actinomycetes</taxon>
        <taxon>Micrococcales</taxon>
        <taxon>Micrococcaceae</taxon>
        <taxon>Arthrobacter</taxon>
    </lineage>
</organism>
<feature type="region of interest" description="Disordered" evidence="1">
    <location>
        <begin position="45"/>
        <end position="69"/>
    </location>
</feature>
<accession>A0A939KHV9</accession>
<gene>
    <name evidence="3" type="ORF">J1902_03215</name>
</gene>
<dbReference type="Proteomes" id="UP000664164">
    <property type="component" value="Unassembled WGS sequence"/>
</dbReference>
<dbReference type="InterPro" id="IPR011041">
    <property type="entry name" value="Quinoprot_gluc/sorb_DH_b-prop"/>
</dbReference>
<protein>
    <submittedName>
        <fullName evidence="3">PQQ-dependent sugar dehydrogenase</fullName>
    </submittedName>
</protein>
<dbReference type="SUPFAM" id="SSF50952">
    <property type="entry name" value="Soluble quinoprotein glucose dehydrogenase"/>
    <property type="match status" value="1"/>
</dbReference>
<reference evidence="3" key="1">
    <citation type="submission" date="2021-03" db="EMBL/GenBank/DDBJ databases">
        <title>A new species, PO-11, isolated from a karst cave deposit.</title>
        <authorList>
            <person name="Zhaoxiaoyong W."/>
        </authorList>
    </citation>
    <scope>NUCLEOTIDE SEQUENCE</scope>
    <source>
        <strain evidence="3">PO-11</strain>
    </source>
</reference>
<sequence length="382" mass="39869">MSRSTPARAPKACLAYAPLLTALWRTALLLTALLLTSCTGSPSFPGTAATPGPGTASQPAGGGPDQPELLRKLDAGLQIPWSVVFLADGTAIISERDSRLIKAIHDGQATTVGEVPGVVPGGEGGLLGLALSPTFADDRLLYAYFTSATDNRIARMRLAQDAGGGLALGSPQVVFSGISKASTHNGGRIRFGPDGFLYVGTGDSQRRQQPQDTNALGGKILRLTPDGKPAPGNPFDGNPVYSYGHRNVQGLAWDSAGRLWASEFGPDVDDELNLIQPGGNYGWPEVTGAPGRPGFLDAKVVWPSTADASPSGLEIIDGIAYAGALRGQRLWAVPLEGGSAGTPVAYFTGEYGRLRDVARAPDGTMWVLSNNRNPDFALVLRP</sequence>
<dbReference type="PANTHER" id="PTHR19328">
    <property type="entry name" value="HEDGEHOG-INTERACTING PROTEIN"/>
    <property type="match status" value="1"/>
</dbReference>
<proteinExistence type="predicted"/>
<comment type="caution">
    <text evidence="3">The sequence shown here is derived from an EMBL/GenBank/DDBJ whole genome shotgun (WGS) entry which is preliminary data.</text>
</comment>
<evidence type="ECO:0000256" key="1">
    <source>
        <dbReference type="SAM" id="MobiDB-lite"/>
    </source>
</evidence>
<evidence type="ECO:0000259" key="2">
    <source>
        <dbReference type="Pfam" id="PF07995"/>
    </source>
</evidence>
<dbReference type="EMBL" id="JAFNLL010000004">
    <property type="protein sequence ID" value="MBO1266997.1"/>
    <property type="molecule type" value="Genomic_DNA"/>
</dbReference>
<dbReference type="InterPro" id="IPR011042">
    <property type="entry name" value="6-blade_b-propeller_TolB-like"/>
</dbReference>
<dbReference type="Gene3D" id="2.120.10.30">
    <property type="entry name" value="TolB, C-terminal domain"/>
    <property type="match status" value="1"/>
</dbReference>
<dbReference type="PANTHER" id="PTHR19328:SF13">
    <property type="entry name" value="HIPL1 PROTEIN"/>
    <property type="match status" value="1"/>
</dbReference>
<dbReference type="AlphaFoldDB" id="A0A939KHV9"/>
<dbReference type="Pfam" id="PF07995">
    <property type="entry name" value="GSDH"/>
    <property type="match status" value="1"/>
</dbReference>
<dbReference type="InterPro" id="IPR012938">
    <property type="entry name" value="Glc/Sorbosone_DH"/>
</dbReference>
<feature type="compositionally biased region" description="Low complexity" evidence="1">
    <location>
        <begin position="45"/>
        <end position="59"/>
    </location>
</feature>
<dbReference type="RefSeq" id="WP_207614807.1">
    <property type="nucleotide sequence ID" value="NZ_JAFNLL010000004.1"/>
</dbReference>